<dbReference type="STRING" id="86049.A0A1C1CRT4"/>
<reference evidence="2" key="1">
    <citation type="submission" date="2015-07" db="EMBL/GenBank/DDBJ databases">
        <authorList>
            <person name="Teixeira M.M."/>
            <person name="Souza R.C."/>
            <person name="Almeida L.G."/>
            <person name="Vicente V.A."/>
            <person name="de Hoog S."/>
            <person name="Bocca A.L."/>
            <person name="de Almeida S.R."/>
            <person name="Vasconcelos A.T."/>
            <person name="Felipe M.S."/>
        </authorList>
    </citation>
    <scope>NUCLEOTIDE SEQUENCE [LARGE SCALE GENOMIC DNA]</scope>
    <source>
        <strain evidence="2">KSF</strain>
    </source>
</reference>
<proteinExistence type="predicted"/>
<dbReference type="OrthoDB" id="3350591at2759"/>
<gene>
    <name evidence="1" type="ORF">CLCR_09251</name>
</gene>
<dbReference type="Pfam" id="PF12311">
    <property type="entry name" value="DUF3632"/>
    <property type="match status" value="1"/>
</dbReference>
<protein>
    <submittedName>
        <fullName evidence="1">Uncharacterized protein</fullName>
    </submittedName>
</protein>
<evidence type="ECO:0000313" key="1">
    <source>
        <dbReference type="EMBL" id="OCT51181.1"/>
    </source>
</evidence>
<dbReference type="EMBL" id="LGRB01000009">
    <property type="protein sequence ID" value="OCT51181.1"/>
    <property type="molecule type" value="Genomic_DNA"/>
</dbReference>
<keyword evidence="2" id="KW-1185">Reference proteome</keyword>
<name>A0A1C1CRT4_9EURO</name>
<dbReference type="Proteomes" id="UP000094526">
    <property type="component" value="Unassembled WGS sequence"/>
</dbReference>
<evidence type="ECO:0000313" key="2">
    <source>
        <dbReference type="Proteomes" id="UP000094526"/>
    </source>
</evidence>
<organism evidence="1 2">
    <name type="scientific">Cladophialophora carrionii</name>
    <dbReference type="NCBI Taxonomy" id="86049"/>
    <lineage>
        <taxon>Eukaryota</taxon>
        <taxon>Fungi</taxon>
        <taxon>Dikarya</taxon>
        <taxon>Ascomycota</taxon>
        <taxon>Pezizomycotina</taxon>
        <taxon>Eurotiomycetes</taxon>
        <taxon>Chaetothyriomycetidae</taxon>
        <taxon>Chaetothyriales</taxon>
        <taxon>Herpotrichiellaceae</taxon>
        <taxon>Cladophialophora</taxon>
    </lineage>
</organism>
<dbReference type="InterPro" id="IPR053204">
    <property type="entry name" value="Oxopyrrolidines_Biosynth-assoc"/>
</dbReference>
<dbReference type="InterPro" id="IPR022085">
    <property type="entry name" value="OpdG"/>
</dbReference>
<comment type="caution">
    <text evidence="1">The sequence shown here is derived from an EMBL/GenBank/DDBJ whole genome shotgun (WGS) entry which is preliminary data.</text>
</comment>
<dbReference type="VEuPathDB" id="FungiDB:CLCR_09251"/>
<sequence length="138" mass="16087">MTLNAFVSRLFRADLITWIRFPIWTIRDSVELPDDPPPIDLKECRVRASAQWLENCSPMVLKTMRDTKPSESERRALCSLNFRGENSFSVLRWYWWKRRLMALALQDEFREEAIQAARRAVQAMDSAEEGLAPGTPEN</sequence>
<dbReference type="AlphaFoldDB" id="A0A1C1CRT4"/>
<accession>A0A1C1CRT4</accession>
<dbReference type="PANTHER" id="PTHR38797">
    <property type="entry name" value="NUCLEAR PORE COMPLEX PROTEIN NUP85-RELATED"/>
    <property type="match status" value="1"/>
</dbReference>
<dbReference type="PANTHER" id="PTHR38797:SF4">
    <property type="entry name" value="NUCLEAR PORE COMPLEX PROTEIN NUP85"/>
    <property type="match status" value="1"/>
</dbReference>